<dbReference type="EMBL" id="FOHX01000022">
    <property type="protein sequence ID" value="SEU44032.1"/>
    <property type="molecule type" value="Genomic_DNA"/>
</dbReference>
<reference evidence="1 2" key="1">
    <citation type="submission" date="2016-10" db="EMBL/GenBank/DDBJ databases">
        <authorList>
            <person name="de Groot N.N."/>
        </authorList>
    </citation>
    <scope>NUCLEOTIDE SEQUENCE [LARGE SCALE GENOMIC DNA]</scope>
    <source>
        <strain evidence="1 2">CGMCC 4.5598</strain>
    </source>
</reference>
<dbReference type="AlphaFoldDB" id="A0A1I0LQ87"/>
<name>A0A1I0LQ87_9ACTN</name>
<sequence length="123" mass="13951">MVGVATLREFLRSELPEARPVLAAWEAREIADAADHDREPFLDNVYGLMSEVFWWEVFEPAVSKADVPVLERCYAVTEALLTCDDPSNMIRECVIIRVLKYLDAQSPGYAFAGPETRRFLESP</sequence>
<organism evidence="1 2">
    <name type="scientific">Nonomuraea wenchangensis</name>
    <dbReference type="NCBI Taxonomy" id="568860"/>
    <lineage>
        <taxon>Bacteria</taxon>
        <taxon>Bacillati</taxon>
        <taxon>Actinomycetota</taxon>
        <taxon>Actinomycetes</taxon>
        <taxon>Streptosporangiales</taxon>
        <taxon>Streptosporangiaceae</taxon>
        <taxon>Nonomuraea</taxon>
    </lineage>
</organism>
<gene>
    <name evidence="1" type="ORF">SAMN05421811_122134</name>
</gene>
<evidence type="ECO:0000313" key="1">
    <source>
        <dbReference type="EMBL" id="SEU44032.1"/>
    </source>
</evidence>
<dbReference type="Proteomes" id="UP000199361">
    <property type="component" value="Unassembled WGS sequence"/>
</dbReference>
<proteinExistence type="predicted"/>
<dbReference type="RefSeq" id="WP_091093057.1">
    <property type="nucleotide sequence ID" value="NZ_FOHX01000022.1"/>
</dbReference>
<accession>A0A1I0LQ87</accession>
<protein>
    <submittedName>
        <fullName evidence="1">Uncharacterized protein</fullName>
    </submittedName>
</protein>
<keyword evidence="2" id="KW-1185">Reference proteome</keyword>
<dbReference type="OrthoDB" id="3532774at2"/>
<evidence type="ECO:0000313" key="2">
    <source>
        <dbReference type="Proteomes" id="UP000199361"/>
    </source>
</evidence>